<dbReference type="CDD" id="cd16505">
    <property type="entry name" value="RING-HC_CYHR1"/>
    <property type="match status" value="1"/>
</dbReference>
<feature type="domain" description="RING-type" evidence="7">
    <location>
        <begin position="58"/>
        <end position="103"/>
    </location>
</feature>
<sequence>MAEAPEGDPVPSSSENSESIIESNVNDDEGPSPKKRKTVIENDQIEKLEHRLGGILCCAVCLDLPQAAVYQCSNGHLMCAPCFNHLLADARLRDETATCPNCRVEISKLLSSRNLAVEKTVSELPLECKHCTRVFPRHSLQNHEEKICEERPYKFSQLVVDSSSRNLFTGLVRIVTSVYWLLISAIRRTYFVSEVTEASVKRRRYHRVTGCRYACLGCGWRGAARAAAAHEAACAHPRRSAADLLELLAQRERRARDDALVHAQLLDLLSCEKITFNDLQLKPYRTEELHKLYYETSRFSAFSHQWVVKAFVNKNQRDPTQSSQREITYQLILKSKPAAPLAVSWACVRGPFGEARLAPALAAHAFREDEAAPARALPLLDPADTNRLLAGRAIHFRLIMFLSTK</sequence>
<evidence type="ECO:0000256" key="3">
    <source>
        <dbReference type="ARBA" id="ARBA00022833"/>
    </source>
</evidence>
<dbReference type="GO" id="GO:0005634">
    <property type="term" value="C:nucleus"/>
    <property type="evidence" value="ECO:0007669"/>
    <property type="project" value="TreeGrafter"/>
</dbReference>
<dbReference type="AlphaFoldDB" id="A0AAU9TS03"/>
<protein>
    <recommendedName>
        <fullName evidence="7">RING-type domain-containing protein</fullName>
    </recommendedName>
</protein>
<gene>
    <name evidence="8" type="ORF">EEDITHA_LOCUS5940</name>
</gene>
<accession>A0AAU9TS03</accession>
<dbReference type="Gene3D" id="3.30.40.10">
    <property type="entry name" value="Zinc/RING finger domain, C3HC4 (zinc finger)"/>
    <property type="match status" value="1"/>
</dbReference>
<dbReference type="GO" id="GO:0008270">
    <property type="term" value="F:zinc ion binding"/>
    <property type="evidence" value="ECO:0007669"/>
    <property type="project" value="UniProtKB-KW"/>
</dbReference>
<dbReference type="EMBL" id="CAKOGL010000008">
    <property type="protein sequence ID" value="CAH2089935.1"/>
    <property type="molecule type" value="Genomic_DNA"/>
</dbReference>
<dbReference type="SUPFAM" id="SSF57850">
    <property type="entry name" value="RING/U-box"/>
    <property type="match status" value="1"/>
</dbReference>
<feature type="compositionally biased region" description="Low complexity" evidence="6">
    <location>
        <begin position="12"/>
        <end position="24"/>
    </location>
</feature>
<dbReference type="InterPro" id="IPR013083">
    <property type="entry name" value="Znf_RING/FYVE/PHD"/>
</dbReference>
<proteinExistence type="inferred from homology"/>
<keyword evidence="9" id="KW-1185">Reference proteome</keyword>
<evidence type="ECO:0000259" key="7">
    <source>
        <dbReference type="PROSITE" id="PS50089"/>
    </source>
</evidence>
<evidence type="ECO:0000256" key="5">
    <source>
        <dbReference type="PROSITE-ProRule" id="PRU00175"/>
    </source>
</evidence>
<evidence type="ECO:0000256" key="1">
    <source>
        <dbReference type="ARBA" id="ARBA00022723"/>
    </source>
</evidence>
<evidence type="ECO:0000256" key="2">
    <source>
        <dbReference type="ARBA" id="ARBA00022771"/>
    </source>
</evidence>
<dbReference type="InterPro" id="IPR039338">
    <property type="entry name" value="ZFTRAF1"/>
</dbReference>
<dbReference type="PROSITE" id="PS50089">
    <property type="entry name" value="ZF_RING_2"/>
    <property type="match status" value="1"/>
</dbReference>
<feature type="region of interest" description="Disordered" evidence="6">
    <location>
        <begin position="1"/>
        <end position="36"/>
    </location>
</feature>
<evidence type="ECO:0000256" key="6">
    <source>
        <dbReference type="SAM" id="MobiDB-lite"/>
    </source>
</evidence>
<keyword evidence="2 5" id="KW-0863">Zinc-finger</keyword>
<comment type="caution">
    <text evidence="8">The sequence shown here is derived from an EMBL/GenBank/DDBJ whole genome shotgun (WGS) entry which is preliminary data.</text>
</comment>
<reference evidence="8" key="1">
    <citation type="submission" date="2022-03" db="EMBL/GenBank/DDBJ databases">
        <authorList>
            <person name="Tunstrom K."/>
        </authorList>
    </citation>
    <scope>NUCLEOTIDE SEQUENCE</scope>
</reference>
<comment type="similarity">
    <text evidence="4">Belongs to the ZFTRAF1 family.</text>
</comment>
<dbReference type="InterPro" id="IPR001841">
    <property type="entry name" value="Znf_RING"/>
</dbReference>
<evidence type="ECO:0000313" key="9">
    <source>
        <dbReference type="Proteomes" id="UP001153954"/>
    </source>
</evidence>
<keyword evidence="1" id="KW-0479">Metal-binding</keyword>
<dbReference type="PANTHER" id="PTHR23059">
    <property type="entry name" value="CYSTEINE AND HISTIDINE-RICH PROTEIN 1"/>
    <property type="match status" value="1"/>
</dbReference>
<evidence type="ECO:0000313" key="8">
    <source>
        <dbReference type="EMBL" id="CAH2089935.1"/>
    </source>
</evidence>
<evidence type="ECO:0000256" key="4">
    <source>
        <dbReference type="ARBA" id="ARBA00034319"/>
    </source>
</evidence>
<keyword evidence="3" id="KW-0862">Zinc</keyword>
<dbReference type="Proteomes" id="UP001153954">
    <property type="component" value="Unassembled WGS sequence"/>
</dbReference>
<name>A0AAU9TS03_EUPED</name>
<dbReference type="PANTHER" id="PTHR23059:SF4">
    <property type="entry name" value="ZINC FINGER TRAF-TYPE-CONTAINING PROTEIN 1"/>
    <property type="match status" value="1"/>
</dbReference>
<organism evidence="8 9">
    <name type="scientific">Euphydryas editha</name>
    <name type="common">Edith's checkerspot</name>
    <dbReference type="NCBI Taxonomy" id="104508"/>
    <lineage>
        <taxon>Eukaryota</taxon>
        <taxon>Metazoa</taxon>
        <taxon>Ecdysozoa</taxon>
        <taxon>Arthropoda</taxon>
        <taxon>Hexapoda</taxon>
        <taxon>Insecta</taxon>
        <taxon>Pterygota</taxon>
        <taxon>Neoptera</taxon>
        <taxon>Endopterygota</taxon>
        <taxon>Lepidoptera</taxon>
        <taxon>Glossata</taxon>
        <taxon>Ditrysia</taxon>
        <taxon>Papilionoidea</taxon>
        <taxon>Nymphalidae</taxon>
        <taxon>Nymphalinae</taxon>
        <taxon>Euphydryas</taxon>
    </lineage>
</organism>